<evidence type="ECO:0000313" key="2">
    <source>
        <dbReference type="Proteomes" id="UP000625711"/>
    </source>
</evidence>
<keyword evidence="2" id="KW-1185">Reference proteome</keyword>
<protein>
    <submittedName>
        <fullName evidence="1">Uncharacterized protein</fullName>
    </submittedName>
</protein>
<name>A0A834HKE8_RHYFE</name>
<gene>
    <name evidence="1" type="ORF">GWI33_001105</name>
</gene>
<evidence type="ECO:0000313" key="1">
    <source>
        <dbReference type="EMBL" id="KAF7263810.1"/>
    </source>
</evidence>
<dbReference type="EMBL" id="JAACXV010019304">
    <property type="protein sequence ID" value="KAF7263810.1"/>
    <property type="molecule type" value="Genomic_DNA"/>
</dbReference>
<dbReference type="Proteomes" id="UP000625711">
    <property type="component" value="Unassembled WGS sequence"/>
</dbReference>
<dbReference type="AlphaFoldDB" id="A0A834HKE8"/>
<comment type="caution">
    <text evidence="1">The sequence shown here is derived from an EMBL/GenBank/DDBJ whole genome shotgun (WGS) entry which is preliminary data.</text>
</comment>
<proteinExistence type="predicted"/>
<reference evidence="1" key="1">
    <citation type="submission" date="2020-08" db="EMBL/GenBank/DDBJ databases">
        <title>Genome sequencing and assembly of the red palm weevil Rhynchophorus ferrugineus.</title>
        <authorList>
            <person name="Dias G.B."/>
            <person name="Bergman C.M."/>
            <person name="Manee M."/>
        </authorList>
    </citation>
    <scope>NUCLEOTIDE SEQUENCE</scope>
    <source>
        <strain evidence="1">AA-2017</strain>
        <tissue evidence="1">Whole larva</tissue>
    </source>
</reference>
<sequence length="93" mass="10963">MYSECLAKLRLLLMDDKVPELKDEPKPCPRMKMLLDMPQLAWCDIKKHSWSYSDKSPNIHVDLYDPTKCFRIKHTRTTDCVRGRVGYSKVSFL</sequence>
<organism evidence="1 2">
    <name type="scientific">Rhynchophorus ferrugineus</name>
    <name type="common">Red palm weevil</name>
    <name type="synonym">Curculio ferrugineus</name>
    <dbReference type="NCBI Taxonomy" id="354439"/>
    <lineage>
        <taxon>Eukaryota</taxon>
        <taxon>Metazoa</taxon>
        <taxon>Ecdysozoa</taxon>
        <taxon>Arthropoda</taxon>
        <taxon>Hexapoda</taxon>
        <taxon>Insecta</taxon>
        <taxon>Pterygota</taxon>
        <taxon>Neoptera</taxon>
        <taxon>Endopterygota</taxon>
        <taxon>Coleoptera</taxon>
        <taxon>Polyphaga</taxon>
        <taxon>Cucujiformia</taxon>
        <taxon>Curculionidae</taxon>
        <taxon>Dryophthorinae</taxon>
        <taxon>Rhynchophorus</taxon>
    </lineage>
</organism>
<accession>A0A834HKE8</accession>